<dbReference type="Pfam" id="PF21747">
    <property type="entry name" value="YpoC"/>
    <property type="match status" value="1"/>
</dbReference>
<accession>A0A9X1XBD2</accession>
<organism evidence="2 3">
    <name type="scientific">Fictibacillus marinisediminis</name>
    <dbReference type="NCBI Taxonomy" id="2878389"/>
    <lineage>
        <taxon>Bacteria</taxon>
        <taxon>Bacillati</taxon>
        <taxon>Bacillota</taxon>
        <taxon>Bacilli</taxon>
        <taxon>Bacillales</taxon>
        <taxon>Fictibacillaceae</taxon>
        <taxon>Fictibacillus</taxon>
    </lineage>
</organism>
<dbReference type="Proteomes" id="UP001139011">
    <property type="component" value="Unassembled WGS sequence"/>
</dbReference>
<feature type="domain" description="YpoC-like" evidence="1">
    <location>
        <begin position="49"/>
        <end position="154"/>
    </location>
</feature>
<sequence length="158" mass="18313">MLKIPESMRHPLFFGNEEQLKEGDADVPFLEELLFYNGMGSSPHPQQKQGIEAKFMKWEAASSVIRSFFSERNRKEARNPMIFQLSCFLQALMWCNGQPAGNLLGWKEEIQSLDIKPVNVIERLEMICSEPDHYHSYIQLNELFQELQKKVAAIKHNG</sequence>
<protein>
    <recommendedName>
        <fullName evidence="1">YpoC-like domain-containing protein</fullName>
    </recommendedName>
</protein>
<evidence type="ECO:0000313" key="2">
    <source>
        <dbReference type="EMBL" id="MCK6257478.1"/>
    </source>
</evidence>
<comment type="caution">
    <text evidence="2">The sequence shown here is derived from an EMBL/GenBank/DDBJ whole genome shotgun (WGS) entry which is preliminary data.</text>
</comment>
<reference evidence="2" key="1">
    <citation type="submission" date="2021-09" db="EMBL/GenBank/DDBJ databases">
        <title>Genome analysis of Fictibacillus sp. KIGAM418 isolated from marine sediment.</title>
        <authorList>
            <person name="Seo M.-J."/>
            <person name="Cho E.-S."/>
            <person name="Hwang C.Y."/>
        </authorList>
    </citation>
    <scope>NUCLEOTIDE SEQUENCE</scope>
    <source>
        <strain evidence="2">KIGAM418</strain>
    </source>
</reference>
<evidence type="ECO:0000313" key="3">
    <source>
        <dbReference type="Proteomes" id="UP001139011"/>
    </source>
</evidence>
<gene>
    <name evidence="2" type="ORF">LCY76_12845</name>
</gene>
<dbReference type="RefSeq" id="WP_248252970.1">
    <property type="nucleotide sequence ID" value="NZ_JAIWJX010000002.1"/>
</dbReference>
<dbReference type="EMBL" id="JAIWJX010000002">
    <property type="protein sequence ID" value="MCK6257478.1"/>
    <property type="molecule type" value="Genomic_DNA"/>
</dbReference>
<dbReference type="InterPro" id="IPR048427">
    <property type="entry name" value="YpoC"/>
</dbReference>
<name>A0A9X1XBD2_9BACL</name>
<proteinExistence type="predicted"/>
<dbReference type="AlphaFoldDB" id="A0A9X1XBD2"/>
<keyword evidence="3" id="KW-1185">Reference proteome</keyword>
<evidence type="ECO:0000259" key="1">
    <source>
        <dbReference type="Pfam" id="PF21747"/>
    </source>
</evidence>